<dbReference type="InterPro" id="IPR006379">
    <property type="entry name" value="HAD-SF_hydro_IIB"/>
</dbReference>
<dbReference type="InterPro" id="IPR023214">
    <property type="entry name" value="HAD_sf"/>
</dbReference>
<accession>A0A7T1AYN1</accession>
<proteinExistence type="predicted"/>
<dbReference type="GO" id="GO:0000287">
    <property type="term" value="F:magnesium ion binding"/>
    <property type="evidence" value="ECO:0007669"/>
    <property type="project" value="TreeGrafter"/>
</dbReference>
<dbReference type="EMBL" id="CP064056">
    <property type="protein sequence ID" value="QPM74562.1"/>
    <property type="molecule type" value="Genomic_DNA"/>
</dbReference>
<dbReference type="Gene3D" id="3.40.50.1000">
    <property type="entry name" value="HAD superfamily/HAD-like"/>
    <property type="match status" value="1"/>
</dbReference>
<evidence type="ECO:0000313" key="2">
    <source>
        <dbReference type="Proteomes" id="UP000594455"/>
    </source>
</evidence>
<dbReference type="SUPFAM" id="SSF56784">
    <property type="entry name" value="HAD-like"/>
    <property type="match status" value="1"/>
</dbReference>
<dbReference type="Gene3D" id="3.30.1240.10">
    <property type="match status" value="1"/>
</dbReference>
<dbReference type="GO" id="GO:0005829">
    <property type="term" value="C:cytosol"/>
    <property type="evidence" value="ECO:0007669"/>
    <property type="project" value="TreeGrafter"/>
</dbReference>
<dbReference type="PANTHER" id="PTHR10000:SF53">
    <property type="entry name" value="5-AMINO-6-(5-PHOSPHO-D-RIBITYLAMINO)URACIL PHOSPHATASE YBJI-RELATED"/>
    <property type="match status" value="1"/>
</dbReference>
<dbReference type="PANTHER" id="PTHR10000">
    <property type="entry name" value="PHOSPHOSERINE PHOSPHATASE"/>
    <property type="match status" value="1"/>
</dbReference>
<reference evidence="1 2" key="1">
    <citation type="submission" date="2020-10" db="EMBL/GenBank/DDBJ databases">
        <title>Closed genome sequences of Staphylococcus lloydii sp. nov. and Staphylococcus durrellii sp. nov. Isolated from Captive Fruit Bats (Pteropus livingstonii).</title>
        <authorList>
            <person name="Fountain K."/>
        </authorList>
    </citation>
    <scope>NUCLEOTIDE SEQUENCE [LARGE SCALE GENOMIC DNA]</scope>
    <source>
        <strain evidence="1 2">23_2_7_LY</strain>
    </source>
</reference>
<name>A0A7T1AYN1_9STAP</name>
<dbReference type="RefSeq" id="WP_195718449.1">
    <property type="nucleotide sequence ID" value="NZ_CP064056.1"/>
</dbReference>
<dbReference type="InterPro" id="IPR036412">
    <property type="entry name" value="HAD-like_sf"/>
</dbReference>
<dbReference type="GO" id="GO:0016791">
    <property type="term" value="F:phosphatase activity"/>
    <property type="evidence" value="ECO:0007669"/>
    <property type="project" value="TreeGrafter"/>
</dbReference>
<dbReference type="NCBIfam" id="TIGR01484">
    <property type="entry name" value="HAD-SF-IIB"/>
    <property type="match status" value="1"/>
</dbReference>
<gene>
    <name evidence="1" type="ORF">ISP08_09460</name>
</gene>
<evidence type="ECO:0000313" key="1">
    <source>
        <dbReference type="EMBL" id="QPM74562.1"/>
    </source>
</evidence>
<dbReference type="AlphaFoldDB" id="A0A7T1AYN1"/>
<dbReference type="KEGG" id="sllo:ISP08_09460"/>
<dbReference type="Proteomes" id="UP000594455">
    <property type="component" value="Chromosome"/>
</dbReference>
<keyword evidence="2" id="KW-1185">Reference proteome</keyword>
<dbReference type="Pfam" id="PF08282">
    <property type="entry name" value="Hydrolase_3"/>
    <property type="match status" value="1"/>
</dbReference>
<organism evidence="1 2">
    <name type="scientific">Staphylococcus lloydii</name>
    <dbReference type="NCBI Taxonomy" id="2781774"/>
    <lineage>
        <taxon>Bacteria</taxon>
        <taxon>Bacillati</taxon>
        <taxon>Bacillota</taxon>
        <taxon>Bacilli</taxon>
        <taxon>Bacillales</taxon>
        <taxon>Staphylococcaceae</taxon>
        <taxon>Staphylococcus</taxon>
    </lineage>
</organism>
<sequence length="249" mass="28237">MIYVFDIDGTICFNGKNINSTLIKKIKALEENNEVLFASARPIRDLLPVVKAFESNTLIGGNGSIISINNSIQVVKQIPMKEYRLIKQIITDYNLKFIIDDSFNYSANVDSNNSIFKQLDPDNLAKNVSSEKIINPIKIILVDIASELYPKIKQYLIENGCNLSIHFHEKDNNIDITSKNVNKYITLRNIIGEKPYIAFGNDINDFELLKYADQAFYVSDNEKASVPQKFKIIPARVEALLKTLEGKIN</sequence>
<protein>
    <submittedName>
        <fullName evidence="1">HAD family phosphatase</fullName>
    </submittedName>
</protein>